<accession>S4NKK3</accession>
<proteinExistence type="predicted"/>
<sequence>MVCYHNIYNYICVIRGWEADGTHLLIHGIDDLRVKEQPFYCVIAGDQSERFVAQENLKVVYVPFRIQHLEDSLAREFTHFDGFSYVPNEEKLKEYPDEEYYIEALKKSVLHLYT</sequence>
<name>S4NKK3_9NEOP</name>
<protein>
    <submittedName>
        <fullName evidence="2">F-box only protein 21</fullName>
    </submittedName>
</protein>
<dbReference type="SUPFAM" id="SSF141255">
    <property type="entry name" value="YccV-like"/>
    <property type="match status" value="1"/>
</dbReference>
<evidence type="ECO:0000313" key="2">
    <source>
        <dbReference type="EMBL" id="JAA79261.1"/>
    </source>
</evidence>
<dbReference type="InterPro" id="IPR036623">
    <property type="entry name" value="Hemimethylated_DNA-bd_sf"/>
</dbReference>
<dbReference type="EMBL" id="GAIX01013299">
    <property type="protein sequence ID" value="JAA79261.1"/>
    <property type="molecule type" value="Transcribed_RNA"/>
</dbReference>
<dbReference type="GO" id="GO:0003677">
    <property type="term" value="F:DNA binding"/>
    <property type="evidence" value="ECO:0007669"/>
    <property type="project" value="InterPro"/>
</dbReference>
<dbReference type="InterPro" id="IPR011722">
    <property type="entry name" value="Hemimethylated_DNA-bd_dom"/>
</dbReference>
<dbReference type="AlphaFoldDB" id="S4NKK3"/>
<evidence type="ECO:0000259" key="1">
    <source>
        <dbReference type="SMART" id="SM00992"/>
    </source>
</evidence>
<dbReference type="Gene3D" id="2.30.30.390">
    <property type="entry name" value="Hemimethylated DNA-binding domain"/>
    <property type="match status" value="1"/>
</dbReference>
<dbReference type="Pfam" id="PF08755">
    <property type="entry name" value="YccV-like"/>
    <property type="match status" value="1"/>
</dbReference>
<feature type="domain" description="Hemimethylated DNA-binding" evidence="1">
    <location>
        <begin position="1"/>
        <end position="88"/>
    </location>
</feature>
<reference evidence="2" key="2">
    <citation type="submission" date="2013-05" db="EMBL/GenBank/DDBJ databases">
        <authorList>
            <person name="Carter J.-M."/>
            <person name="Baker S.C."/>
            <person name="Pink R."/>
            <person name="Carter D.R.F."/>
            <person name="Collins A."/>
            <person name="Tomlin J."/>
            <person name="Gibbs M."/>
            <person name="Breuker C.J."/>
        </authorList>
    </citation>
    <scope>NUCLEOTIDE SEQUENCE</scope>
    <source>
        <tissue evidence="2">Ovary</tissue>
    </source>
</reference>
<dbReference type="SMART" id="SM00992">
    <property type="entry name" value="YccV-like"/>
    <property type="match status" value="1"/>
</dbReference>
<organism evidence="2">
    <name type="scientific">Pararge aegeria</name>
    <name type="common">speckled wood butterfly</name>
    <dbReference type="NCBI Taxonomy" id="116150"/>
    <lineage>
        <taxon>Eukaryota</taxon>
        <taxon>Metazoa</taxon>
        <taxon>Ecdysozoa</taxon>
        <taxon>Arthropoda</taxon>
        <taxon>Hexapoda</taxon>
        <taxon>Insecta</taxon>
        <taxon>Pterygota</taxon>
        <taxon>Neoptera</taxon>
        <taxon>Endopterygota</taxon>
        <taxon>Lepidoptera</taxon>
        <taxon>Glossata</taxon>
        <taxon>Ditrysia</taxon>
        <taxon>Papilionoidea</taxon>
        <taxon>Nymphalidae</taxon>
        <taxon>Satyrinae</taxon>
        <taxon>Satyrini</taxon>
        <taxon>Parargina</taxon>
        <taxon>Pararge</taxon>
    </lineage>
</organism>
<reference evidence="2" key="1">
    <citation type="journal article" date="2013" name="BMC Genomics">
        <title>Unscrambling butterfly oogenesis.</title>
        <authorList>
            <person name="Carter J.M."/>
            <person name="Baker S.C."/>
            <person name="Pink R."/>
            <person name="Carter D.R."/>
            <person name="Collins A."/>
            <person name="Tomlin J."/>
            <person name="Gibbs M."/>
            <person name="Breuker C.J."/>
        </authorList>
    </citation>
    <scope>NUCLEOTIDE SEQUENCE</scope>
    <source>
        <tissue evidence="2">Ovary</tissue>
    </source>
</reference>